<name>A0A9X6SHP8_BACTU</name>
<gene>
    <name evidence="1" type="ORF">CN398_00625</name>
</gene>
<evidence type="ECO:0000313" key="2">
    <source>
        <dbReference type="Proteomes" id="UP000220397"/>
    </source>
</evidence>
<organism evidence="1 2">
    <name type="scientific">Bacillus thuringiensis</name>
    <dbReference type="NCBI Taxonomy" id="1428"/>
    <lineage>
        <taxon>Bacteria</taxon>
        <taxon>Bacillati</taxon>
        <taxon>Bacillota</taxon>
        <taxon>Bacilli</taxon>
        <taxon>Bacillales</taxon>
        <taxon>Bacillaceae</taxon>
        <taxon>Bacillus</taxon>
        <taxon>Bacillus cereus group</taxon>
    </lineage>
</organism>
<dbReference type="AlphaFoldDB" id="A0A9X6SHP8"/>
<proteinExistence type="predicted"/>
<evidence type="ECO:0000313" key="1">
    <source>
        <dbReference type="EMBL" id="PFB10346.1"/>
    </source>
</evidence>
<accession>A0A9X6SHP8</accession>
<protein>
    <submittedName>
        <fullName evidence="1">Uncharacterized protein</fullName>
    </submittedName>
</protein>
<dbReference type="Proteomes" id="UP000220397">
    <property type="component" value="Unassembled WGS sequence"/>
</dbReference>
<comment type="caution">
    <text evidence="1">The sequence shown here is derived from an EMBL/GenBank/DDBJ whole genome shotgun (WGS) entry which is preliminary data.</text>
</comment>
<dbReference type="EMBL" id="NTUS01000005">
    <property type="protein sequence ID" value="PFB10346.1"/>
    <property type="molecule type" value="Genomic_DNA"/>
</dbReference>
<reference evidence="1 2" key="1">
    <citation type="submission" date="2017-09" db="EMBL/GenBank/DDBJ databases">
        <title>Large-scale bioinformatics analysis of Bacillus genomes uncovers conserved roles of natural products in bacterial physiology.</title>
        <authorList>
            <consortium name="Agbiome Team Llc"/>
            <person name="Bleich R.M."/>
            <person name="Kirk G.J."/>
            <person name="Santa Maria K.C."/>
            <person name="Allen S.E."/>
            <person name="Farag S."/>
            <person name="Shank E.A."/>
            <person name="Bowers A."/>
        </authorList>
    </citation>
    <scope>NUCLEOTIDE SEQUENCE [LARGE SCALE GENOMIC DNA]</scope>
    <source>
        <strain evidence="1 2">AFS015413</strain>
    </source>
</reference>
<dbReference type="RefSeq" id="WP_095690531.1">
    <property type="nucleotide sequence ID" value="NZ_NTSC01000047.1"/>
</dbReference>
<sequence length="191" mass="21957">MSKYIWFSSVVAQETFSLHAAILLERFHERSKVEGPEIVIDYKESILPGIPEYMDNRIHFKNTVEKLHDAGYGVFKKGAGQHRKPSFKLTKERVNPDNNIHVEYLSNKGIKRNYVHNLLCDLYPKEIELHEAALVRILIEEAQDIISEQGVRKALSALVSDGYLTFEMGSNKGVVYKDQVGYKVYKEIKSK</sequence>